<reference evidence="2 3" key="1">
    <citation type="journal article" date="2011" name="J. Bacteriol.">
        <title>Whole genome sequence of the rifamycin B-producing strain Amycolatopsis mediterranei S699.</title>
        <authorList>
            <person name="Verma M."/>
            <person name="Kaur J."/>
            <person name="Kumar M."/>
            <person name="Kumari K."/>
            <person name="Saxena A."/>
            <person name="Anand S."/>
            <person name="Nigam A."/>
            <person name="Ravi V."/>
            <person name="Raghuvanshi S."/>
            <person name="Khurana P."/>
            <person name="Tyagi A.K."/>
            <person name="Khurana J.P."/>
            <person name="Lal R."/>
        </authorList>
    </citation>
    <scope>NUCLEOTIDE SEQUENCE [LARGE SCALE GENOMIC DNA]</scope>
    <source>
        <strain evidence="2 3">S699</strain>
    </source>
</reference>
<gene>
    <name evidence="2" type="ordered locus">RAM_24000</name>
</gene>
<dbReference type="KEGG" id="amn:RAM_24000"/>
<keyword evidence="3" id="KW-1185">Reference proteome</keyword>
<feature type="compositionally biased region" description="Polar residues" evidence="1">
    <location>
        <begin position="1"/>
        <end position="15"/>
    </location>
</feature>
<accession>A0A9R0NZ37</accession>
<evidence type="ECO:0000313" key="3">
    <source>
        <dbReference type="Proteomes" id="UP000006138"/>
    </source>
</evidence>
<organism evidence="2 3">
    <name type="scientific">Amycolatopsis mediterranei (strain S699)</name>
    <name type="common">Nocardia mediterranei</name>
    <dbReference type="NCBI Taxonomy" id="713604"/>
    <lineage>
        <taxon>Bacteria</taxon>
        <taxon>Bacillati</taxon>
        <taxon>Actinomycetota</taxon>
        <taxon>Actinomycetes</taxon>
        <taxon>Pseudonocardiales</taxon>
        <taxon>Pseudonocardiaceae</taxon>
        <taxon>Amycolatopsis</taxon>
    </lineage>
</organism>
<feature type="region of interest" description="Disordered" evidence="1">
    <location>
        <begin position="1"/>
        <end position="20"/>
    </location>
</feature>
<evidence type="ECO:0000313" key="2">
    <source>
        <dbReference type="EMBL" id="AEK43280.1"/>
    </source>
</evidence>
<sequence length="67" mass="7524">MATTPCHICSNSSGKPVNPADGGIQVRRQLAFGFRAPLRWLVEPVLRRRLRADVEAEVRGAKRLLER</sequence>
<protein>
    <submittedName>
        <fullName evidence="2">Uncharacterized protein</fullName>
    </submittedName>
</protein>
<proteinExistence type="predicted"/>
<dbReference type="AlphaFoldDB" id="A0A9R0NZ37"/>
<evidence type="ECO:0000256" key="1">
    <source>
        <dbReference type="SAM" id="MobiDB-lite"/>
    </source>
</evidence>
<dbReference type="EMBL" id="CP002896">
    <property type="protein sequence ID" value="AEK43280.1"/>
    <property type="molecule type" value="Genomic_DNA"/>
</dbReference>
<name>A0A9R0NZ37_AMYMS</name>
<dbReference type="Proteomes" id="UP000006138">
    <property type="component" value="Chromosome"/>
</dbReference>